<dbReference type="Proteomes" id="UP000308600">
    <property type="component" value="Unassembled WGS sequence"/>
</dbReference>
<dbReference type="EMBL" id="ML208486">
    <property type="protein sequence ID" value="TFK64175.1"/>
    <property type="molecule type" value="Genomic_DNA"/>
</dbReference>
<proteinExistence type="predicted"/>
<reference evidence="1 2" key="1">
    <citation type="journal article" date="2019" name="Nat. Ecol. Evol.">
        <title>Megaphylogeny resolves global patterns of mushroom evolution.</title>
        <authorList>
            <person name="Varga T."/>
            <person name="Krizsan K."/>
            <person name="Foldi C."/>
            <person name="Dima B."/>
            <person name="Sanchez-Garcia M."/>
            <person name="Sanchez-Ramirez S."/>
            <person name="Szollosi G.J."/>
            <person name="Szarkandi J.G."/>
            <person name="Papp V."/>
            <person name="Albert L."/>
            <person name="Andreopoulos W."/>
            <person name="Angelini C."/>
            <person name="Antonin V."/>
            <person name="Barry K.W."/>
            <person name="Bougher N.L."/>
            <person name="Buchanan P."/>
            <person name="Buyck B."/>
            <person name="Bense V."/>
            <person name="Catcheside P."/>
            <person name="Chovatia M."/>
            <person name="Cooper J."/>
            <person name="Damon W."/>
            <person name="Desjardin D."/>
            <person name="Finy P."/>
            <person name="Geml J."/>
            <person name="Haridas S."/>
            <person name="Hughes K."/>
            <person name="Justo A."/>
            <person name="Karasinski D."/>
            <person name="Kautmanova I."/>
            <person name="Kiss B."/>
            <person name="Kocsube S."/>
            <person name="Kotiranta H."/>
            <person name="LaButti K.M."/>
            <person name="Lechner B.E."/>
            <person name="Liimatainen K."/>
            <person name="Lipzen A."/>
            <person name="Lukacs Z."/>
            <person name="Mihaltcheva S."/>
            <person name="Morgado L.N."/>
            <person name="Niskanen T."/>
            <person name="Noordeloos M.E."/>
            <person name="Ohm R.A."/>
            <person name="Ortiz-Santana B."/>
            <person name="Ovrebo C."/>
            <person name="Racz N."/>
            <person name="Riley R."/>
            <person name="Savchenko A."/>
            <person name="Shiryaev A."/>
            <person name="Soop K."/>
            <person name="Spirin V."/>
            <person name="Szebenyi C."/>
            <person name="Tomsovsky M."/>
            <person name="Tulloss R.E."/>
            <person name="Uehling J."/>
            <person name="Grigoriev I.V."/>
            <person name="Vagvolgyi C."/>
            <person name="Papp T."/>
            <person name="Martin F.M."/>
            <person name="Miettinen O."/>
            <person name="Hibbett D.S."/>
            <person name="Nagy L.G."/>
        </authorList>
    </citation>
    <scope>NUCLEOTIDE SEQUENCE [LARGE SCALE GENOMIC DNA]</scope>
    <source>
        <strain evidence="1 2">NL-1719</strain>
    </source>
</reference>
<evidence type="ECO:0000313" key="1">
    <source>
        <dbReference type="EMBL" id="TFK64175.1"/>
    </source>
</evidence>
<name>A0ACD3AFG8_9AGAR</name>
<protein>
    <submittedName>
        <fullName evidence="1">Uncharacterized protein</fullName>
    </submittedName>
</protein>
<organism evidence="1 2">
    <name type="scientific">Pluteus cervinus</name>
    <dbReference type="NCBI Taxonomy" id="181527"/>
    <lineage>
        <taxon>Eukaryota</taxon>
        <taxon>Fungi</taxon>
        <taxon>Dikarya</taxon>
        <taxon>Basidiomycota</taxon>
        <taxon>Agaricomycotina</taxon>
        <taxon>Agaricomycetes</taxon>
        <taxon>Agaricomycetidae</taxon>
        <taxon>Agaricales</taxon>
        <taxon>Pluteineae</taxon>
        <taxon>Pluteaceae</taxon>
        <taxon>Pluteus</taxon>
    </lineage>
</organism>
<sequence length="196" mass="21408">MPPVKPPAPRKRNRKRKRRVASSDSSSSSEDSASSASDNESKIPQKPALPTAQQTASKSDDSESESSSDSSDSESDEWAEPLRTLPGKNVAKQAQTAPVHRHSPSPPPQSVELPSFLPTGGEDDPQREQLMKEKFRKFWLSAVADGFKDDLEEIRKEPNLSTSRLGLLIDSLAAGADVFTSSESMNGIKEYEIILE</sequence>
<evidence type="ECO:0000313" key="2">
    <source>
        <dbReference type="Proteomes" id="UP000308600"/>
    </source>
</evidence>
<gene>
    <name evidence="1" type="ORF">BDN72DRAFT_889649</name>
</gene>
<keyword evidence="2" id="KW-1185">Reference proteome</keyword>
<accession>A0ACD3AFG8</accession>